<dbReference type="InterPro" id="IPR056149">
    <property type="entry name" value="PRP5/DDX46/KHDC4_KH"/>
</dbReference>
<proteinExistence type="predicted"/>
<dbReference type="FunFam" id="3.30.1370.10:FF:000037">
    <property type="entry name" value="KH domain protein"/>
    <property type="match status" value="1"/>
</dbReference>
<organism evidence="5 6">
    <name type="scientific">Mortierella isabellina</name>
    <name type="common">Filamentous fungus</name>
    <name type="synonym">Umbelopsis isabellina</name>
    <dbReference type="NCBI Taxonomy" id="91625"/>
    <lineage>
        <taxon>Eukaryota</taxon>
        <taxon>Fungi</taxon>
        <taxon>Fungi incertae sedis</taxon>
        <taxon>Mucoromycota</taxon>
        <taxon>Mucoromycotina</taxon>
        <taxon>Umbelopsidomycetes</taxon>
        <taxon>Umbelopsidales</taxon>
        <taxon>Umbelopsidaceae</taxon>
        <taxon>Umbelopsis</taxon>
    </lineage>
</organism>
<evidence type="ECO:0000313" key="5">
    <source>
        <dbReference type="EMBL" id="KAG2184994.1"/>
    </source>
</evidence>
<evidence type="ECO:0000259" key="3">
    <source>
        <dbReference type="Pfam" id="PF22675"/>
    </source>
</evidence>
<evidence type="ECO:0000256" key="2">
    <source>
        <dbReference type="SAM" id="MobiDB-lite"/>
    </source>
</evidence>
<gene>
    <name evidence="5" type="ORF">INT43_000907</name>
</gene>
<feature type="compositionally biased region" description="Pro residues" evidence="2">
    <location>
        <begin position="302"/>
        <end position="337"/>
    </location>
</feature>
<dbReference type="PROSITE" id="PS50084">
    <property type="entry name" value="KH_TYPE_1"/>
    <property type="match status" value="1"/>
</dbReference>
<dbReference type="PANTHER" id="PTHR15744:SF0">
    <property type="entry name" value="KH HOMOLOGY DOMAIN-CONTAINING PROTEIN 4"/>
    <property type="match status" value="1"/>
</dbReference>
<reference evidence="5" key="1">
    <citation type="submission" date="2020-12" db="EMBL/GenBank/DDBJ databases">
        <title>Metabolic potential, ecology and presence of endohyphal bacteria is reflected in genomic diversity of Mucoromycotina.</title>
        <authorList>
            <person name="Muszewska A."/>
            <person name="Okrasinska A."/>
            <person name="Steczkiewicz K."/>
            <person name="Drgas O."/>
            <person name="Orlowska M."/>
            <person name="Perlinska-Lenart U."/>
            <person name="Aleksandrzak-Piekarczyk T."/>
            <person name="Szatraj K."/>
            <person name="Zielenkiewicz U."/>
            <person name="Pilsyk S."/>
            <person name="Malc E."/>
            <person name="Mieczkowski P."/>
            <person name="Kruszewska J.S."/>
            <person name="Biernat P."/>
            <person name="Pawlowska J."/>
        </authorList>
    </citation>
    <scope>NUCLEOTIDE SEQUENCE</scope>
    <source>
        <strain evidence="5">WA0000067209</strain>
    </source>
</reference>
<feature type="compositionally biased region" description="Low complexity" evidence="2">
    <location>
        <begin position="430"/>
        <end position="447"/>
    </location>
</feature>
<dbReference type="Gene3D" id="3.30.1370.10">
    <property type="entry name" value="K Homology domain, type 1"/>
    <property type="match status" value="2"/>
</dbReference>
<feature type="domain" description="ATP-dependent RNA helicase PRP5/DDX46/KHDC4 KH" evidence="4">
    <location>
        <begin position="79"/>
        <end position="156"/>
    </location>
</feature>
<dbReference type="EMBL" id="JAEPQZ010000002">
    <property type="protein sequence ID" value="KAG2184994.1"/>
    <property type="molecule type" value="Genomic_DNA"/>
</dbReference>
<feature type="compositionally biased region" description="Low complexity" evidence="2">
    <location>
        <begin position="367"/>
        <end position="378"/>
    </location>
</feature>
<keyword evidence="6" id="KW-1185">Reference proteome</keyword>
<dbReference type="InterPro" id="IPR031121">
    <property type="entry name" value="RIK/BLOM7"/>
</dbReference>
<name>A0A8H7Q224_MORIS</name>
<feature type="domain" description="KHDC4/BBP-like KH-domain type I" evidence="3">
    <location>
        <begin position="186"/>
        <end position="259"/>
    </location>
</feature>
<sequence length="468" mass="49946">WDLDDQAATSPSKVSKTDDSHTENEASNHATTANPGKAKDADSAASEAAARINALLAQKGIDAKTGSETGEGPDGEFYKDIPINDIKNRYMLTRGATQTMIQQETGADVTTRGKYYPDKNLATERDPPLFLHITATTKEVLDAAVAKIQEMIDQGVMPTPPAPITRAPPQRTFLEHKVPVGIEGAPHFNIRAKIIGPQGSYVKHIQSETGARVQLKGRGSGFVESATGVEADEPLYMHITCARQDGLDKAAKLSEDLLKTVKDEWERFQQQPPQYGRGYGRGSYGHGPPQHHGNYGYQQYGAPPPPPVNPPLPPGPPPPPPSGAGPDHTSPPPPPPAGVSEHSASPAAPDASYGQYGSQSPATPATAGANGYPADAYAGYGQYDQYNQYGQYGQYNQYGQYSQYGQYDPYSQYDYSQYYATQPGATDGNASAATSQPPPTSTEASPSSAPPPPSDDQDYHAVPPPPQL</sequence>
<dbReference type="CDD" id="cd22385">
    <property type="entry name" value="KH-I_KHDC4_rpt1"/>
    <property type="match status" value="1"/>
</dbReference>
<feature type="region of interest" description="Disordered" evidence="2">
    <location>
        <begin position="418"/>
        <end position="468"/>
    </location>
</feature>
<comment type="caution">
    <text evidence="5">The sequence shown here is derived from an EMBL/GenBank/DDBJ whole genome shotgun (WGS) entry which is preliminary data.</text>
</comment>
<dbReference type="InterPro" id="IPR036612">
    <property type="entry name" value="KH_dom_type_1_sf"/>
</dbReference>
<feature type="compositionally biased region" description="Basic and acidic residues" evidence="2">
    <location>
        <begin position="15"/>
        <end position="26"/>
    </location>
</feature>
<dbReference type="CDD" id="cd22386">
    <property type="entry name" value="KH-I_KHDC4_rpt2"/>
    <property type="match status" value="1"/>
</dbReference>
<evidence type="ECO:0000313" key="6">
    <source>
        <dbReference type="Proteomes" id="UP000654370"/>
    </source>
</evidence>
<feature type="region of interest" description="Disordered" evidence="2">
    <location>
        <begin position="266"/>
        <end position="378"/>
    </location>
</feature>
<feature type="non-terminal residue" evidence="5">
    <location>
        <position position="1"/>
    </location>
</feature>
<dbReference type="SUPFAM" id="SSF54791">
    <property type="entry name" value="Eukaryotic type KH-domain (KH-domain type I)"/>
    <property type="match status" value="2"/>
</dbReference>
<feature type="region of interest" description="Disordered" evidence="2">
    <location>
        <begin position="1"/>
        <end position="47"/>
    </location>
</feature>
<dbReference type="Proteomes" id="UP000654370">
    <property type="component" value="Unassembled WGS sequence"/>
</dbReference>
<keyword evidence="1" id="KW-0694">RNA-binding</keyword>
<evidence type="ECO:0000259" key="4">
    <source>
        <dbReference type="Pfam" id="PF23469"/>
    </source>
</evidence>
<accession>A0A8H7Q224</accession>
<evidence type="ECO:0000256" key="1">
    <source>
        <dbReference type="PROSITE-ProRule" id="PRU00117"/>
    </source>
</evidence>
<protein>
    <recommendedName>
        <fullName evidence="7">K Homology domain-containing protein</fullName>
    </recommendedName>
</protein>
<dbReference type="InterPro" id="IPR047890">
    <property type="entry name" value="KHDC4_KH-I_first"/>
</dbReference>
<dbReference type="InterPro" id="IPR047889">
    <property type="entry name" value="KHDC4_KH-I_second"/>
</dbReference>
<dbReference type="PANTHER" id="PTHR15744">
    <property type="entry name" value="BLOM7"/>
    <property type="match status" value="1"/>
</dbReference>
<dbReference type="Pfam" id="PF23469">
    <property type="entry name" value="KH_12"/>
    <property type="match status" value="1"/>
</dbReference>
<dbReference type="InterPro" id="IPR055256">
    <property type="entry name" value="KH_1_KHDC4/BBP-like"/>
</dbReference>
<evidence type="ECO:0008006" key="7">
    <source>
        <dbReference type="Google" id="ProtNLM"/>
    </source>
</evidence>
<dbReference type="GO" id="GO:0003723">
    <property type="term" value="F:RNA binding"/>
    <property type="evidence" value="ECO:0007669"/>
    <property type="project" value="UniProtKB-UniRule"/>
</dbReference>
<dbReference type="Pfam" id="PF22675">
    <property type="entry name" value="KH-I_KHDC4-BBP"/>
    <property type="match status" value="1"/>
</dbReference>
<dbReference type="GO" id="GO:0005634">
    <property type="term" value="C:nucleus"/>
    <property type="evidence" value="ECO:0007669"/>
    <property type="project" value="InterPro"/>
</dbReference>
<dbReference type="AlphaFoldDB" id="A0A8H7Q224"/>
<dbReference type="OrthoDB" id="397265at2759"/>